<accession>A0A5C3MMQ6</accession>
<protein>
    <submittedName>
        <fullName evidence="1">Uncharacterized protein</fullName>
    </submittedName>
</protein>
<gene>
    <name evidence="1" type="ORF">OE88DRAFT_1729788</name>
</gene>
<proteinExistence type="predicted"/>
<reference evidence="1 2" key="1">
    <citation type="journal article" date="2019" name="Nat. Ecol. Evol.">
        <title>Megaphylogeny resolves global patterns of mushroom evolution.</title>
        <authorList>
            <person name="Varga T."/>
            <person name="Krizsan K."/>
            <person name="Foldi C."/>
            <person name="Dima B."/>
            <person name="Sanchez-Garcia M."/>
            <person name="Sanchez-Ramirez S."/>
            <person name="Szollosi G.J."/>
            <person name="Szarkandi J.G."/>
            <person name="Papp V."/>
            <person name="Albert L."/>
            <person name="Andreopoulos W."/>
            <person name="Angelini C."/>
            <person name="Antonin V."/>
            <person name="Barry K.W."/>
            <person name="Bougher N.L."/>
            <person name="Buchanan P."/>
            <person name="Buyck B."/>
            <person name="Bense V."/>
            <person name="Catcheside P."/>
            <person name="Chovatia M."/>
            <person name="Cooper J."/>
            <person name="Damon W."/>
            <person name="Desjardin D."/>
            <person name="Finy P."/>
            <person name="Geml J."/>
            <person name="Haridas S."/>
            <person name="Hughes K."/>
            <person name="Justo A."/>
            <person name="Karasinski D."/>
            <person name="Kautmanova I."/>
            <person name="Kiss B."/>
            <person name="Kocsube S."/>
            <person name="Kotiranta H."/>
            <person name="LaButti K.M."/>
            <person name="Lechner B.E."/>
            <person name="Liimatainen K."/>
            <person name="Lipzen A."/>
            <person name="Lukacs Z."/>
            <person name="Mihaltcheva S."/>
            <person name="Morgado L.N."/>
            <person name="Niskanen T."/>
            <person name="Noordeloos M.E."/>
            <person name="Ohm R.A."/>
            <person name="Ortiz-Santana B."/>
            <person name="Ovrebo C."/>
            <person name="Racz N."/>
            <person name="Riley R."/>
            <person name="Savchenko A."/>
            <person name="Shiryaev A."/>
            <person name="Soop K."/>
            <person name="Spirin V."/>
            <person name="Szebenyi C."/>
            <person name="Tomsovsky M."/>
            <person name="Tulloss R.E."/>
            <person name="Uehling J."/>
            <person name="Grigoriev I.V."/>
            <person name="Vagvolgyi C."/>
            <person name="Papp T."/>
            <person name="Martin F.M."/>
            <person name="Miettinen O."/>
            <person name="Hibbett D.S."/>
            <person name="Nagy L.G."/>
        </authorList>
    </citation>
    <scope>NUCLEOTIDE SEQUENCE [LARGE SCALE GENOMIC DNA]</scope>
    <source>
        <strain evidence="1 2">OMC1185</strain>
    </source>
</reference>
<evidence type="ECO:0000313" key="1">
    <source>
        <dbReference type="EMBL" id="TFK45288.1"/>
    </source>
</evidence>
<dbReference type="Proteomes" id="UP000305948">
    <property type="component" value="Unassembled WGS sequence"/>
</dbReference>
<keyword evidence="2" id="KW-1185">Reference proteome</keyword>
<evidence type="ECO:0000313" key="2">
    <source>
        <dbReference type="Proteomes" id="UP000305948"/>
    </source>
</evidence>
<organism evidence="1 2">
    <name type="scientific">Heliocybe sulcata</name>
    <dbReference type="NCBI Taxonomy" id="5364"/>
    <lineage>
        <taxon>Eukaryota</taxon>
        <taxon>Fungi</taxon>
        <taxon>Dikarya</taxon>
        <taxon>Basidiomycota</taxon>
        <taxon>Agaricomycotina</taxon>
        <taxon>Agaricomycetes</taxon>
        <taxon>Gloeophyllales</taxon>
        <taxon>Gloeophyllaceae</taxon>
        <taxon>Heliocybe</taxon>
    </lineage>
</organism>
<name>A0A5C3MMQ6_9AGAM</name>
<dbReference type="EMBL" id="ML213548">
    <property type="protein sequence ID" value="TFK45288.1"/>
    <property type="molecule type" value="Genomic_DNA"/>
</dbReference>
<dbReference type="AlphaFoldDB" id="A0A5C3MMQ6"/>
<sequence length="423" mass="47255">MTTSDNLSLLELCGFPTESLRPGTSIAIGDEEHEYYDSSDDGSVEDAPGPGRMLDKLVNHLSVSLENSLSRRAHSPLRTSSQNPGNLKLRGYATGGLSSGTTVTIGQDRYEYCSSSDDESLDDPPGAGQTLGKLVKRVSIPIEKFLSFCSDLSGHGPDAVFTRISDNSYLNLGKHSKRLDFWIKLHPEDAGLYHPSAADEKKVERLMHFVTDRRYNLSVRLTAAHYLVLLLSYTHHTDLSSLVSPISSVLLRICQEGTRRGCSPSILRPLGEVVVYKDYLPNITDCTSREISDAIVGPQNGHTSSLVLLHQLYTLWDLRGHRHKSDVEAVYRAMKALQPEMNQLPSLPPDASPLEFALRRAANIWYKRLVESIPGDRREVEMNKLIERMQYTIPCGRSYGSRYMAGSWLTAGYWIEKRLTDQI</sequence>